<dbReference type="InterPro" id="IPR014942">
    <property type="entry name" value="AbiEii"/>
</dbReference>
<dbReference type="Gene3D" id="3.10.450.620">
    <property type="entry name" value="JHP933, nucleotidyltransferase-like core domain"/>
    <property type="match status" value="1"/>
</dbReference>
<gene>
    <name evidence="1" type="ORF">MNBD_GAMMA15-1503</name>
</gene>
<name>A0A3B0YWQ0_9ZZZZ</name>
<reference evidence="1" key="1">
    <citation type="submission" date="2018-06" db="EMBL/GenBank/DDBJ databases">
        <authorList>
            <person name="Zhirakovskaya E."/>
        </authorList>
    </citation>
    <scope>NUCLEOTIDE SEQUENCE</scope>
</reference>
<evidence type="ECO:0000313" key="1">
    <source>
        <dbReference type="EMBL" id="VAW79917.1"/>
    </source>
</evidence>
<proteinExistence type="predicted"/>
<organism evidence="1">
    <name type="scientific">hydrothermal vent metagenome</name>
    <dbReference type="NCBI Taxonomy" id="652676"/>
    <lineage>
        <taxon>unclassified sequences</taxon>
        <taxon>metagenomes</taxon>
        <taxon>ecological metagenomes</taxon>
    </lineage>
</organism>
<sequence length="335" mass="37913">MPEQFLHLPTEDRKEILQTAAAQLGQQATVLEKDVWVCWTLQTLFTLPGAHPMAFKGGTSLSKVYGVIERFSEDVDITLDYRAFDDKFDPFADDASKNAIKKFGERLKSYVLRYANDVVAPYMKAQLQILPNPENYGIEVSDDGERIRIQYPSAIEGSDQYLKSSILVELGGRNVIDPNERHIVSPDIARLVTGLDLPSGEVVVLSPERTFWEKATLIHVECNRKQIKVNANRLSRHWYDLRMLARHASGKTALNNRGLFEDVVRHKQVFFNTSYANYDACLASDLRLAPNDQLIKALRTDYEAMLSAGMMYGDPLSFDKIISDIHEIEQAINDG</sequence>
<evidence type="ECO:0008006" key="2">
    <source>
        <dbReference type="Google" id="ProtNLM"/>
    </source>
</evidence>
<dbReference type="AlphaFoldDB" id="A0A3B0YWQ0"/>
<protein>
    <recommendedName>
        <fullName evidence="2">Nucleotidyl transferase AbiEii/AbiGii toxin family protein</fullName>
    </recommendedName>
</protein>
<dbReference type="Pfam" id="PF08843">
    <property type="entry name" value="AbiEii"/>
    <property type="match status" value="1"/>
</dbReference>
<dbReference type="EMBL" id="UOFN01000121">
    <property type="protein sequence ID" value="VAW79917.1"/>
    <property type="molecule type" value="Genomic_DNA"/>
</dbReference>
<accession>A0A3B0YWQ0</accession>